<dbReference type="InterPro" id="IPR013785">
    <property type="entry name" value="Aldolase_TIM"/>
</dbReference>
<dbReference type="Proteomes" id="UP000029870">
    <property type="component" value="Unassembled WGS sequence"/>
</dbReference>
<dbReference type="InterPro" id="IPR036732">
    <property type="entry name" value="AFP_Neu5c_C_sf"/>
</dbReference>
<dbReference type="Gene3D" id="3.90.1210.10">
    <property type="entry name" value="Antifreeze-like/N-acetylneuraminic acid synthase C-terminal domain"/>
    <property type="match status" value="1"/>
</dbReference>
<gene>
    <name evidence="3" type="primary">pseI</name>
    <name evidence="3" type="ORF">LS77_010410</name>
</gene>
<feature type="domain" description="AFP-like" evidence="2">
    <location>
        <begin position="304"/>
        <end position="360"/>
    </location>
</feature>
<dbReference type="PANTHER" id="PTHR42966">
    <property type="entry name" value="N-ACETYLNEURAMINATE SYNTHASE"/>
    <property type="match status" value="1"/>
</dbReference>
<evidence type="ECO:0000256" key="1">
    <source>
        <dbReference type="NCBIfam" id="TIGR03586"/>
    </source>
</evidence>
<dbReference type="SUPFAM" id="SSF51569">
    <property type="entry name" value="Aldolase"/>
    <property type="match status" value="1"/>
</dbReference>
<dbReference type="InterPro" id="IPR013974">
    <property type="entry name" value="SAF"/>
</dbReference>
<organism evidence="3 4">
    <name type="scientific">Helicobacter bilis</name>
    <dbReference type="NCBI Taxonomy" id="37372"/>
    <lineage>
        <taxon>Bacteria</taxon>
        <taxon>Pseudomonadati</taxon>
        <taxon>Campylobacterota</taxon>
        <taxon>Epsilonproteobacteria</taxon>
        <taxon>Campylobacterales</taxon>
        <taxon>Helicobacteraceae</taxon>
        <taxon>Helicobacter</taxon>
    </lineage>
</organism>
<protein>
    <recommendedName>
        <fullName evidence="1">Pseudaminic acid synthase</fullName>
        <ecNumber evidence="1">2.5.1.97</ecNumber>
    </recommendedName>
</protein>
<dbReference type="InterPro" id="IPR006190">
    <property type="entry name" value="SAF_AFP_Neu5Ac"/>
</dbReference>
<dbReference type="NCBIfam" id="TIGR03586">
    <property type="entry name" value="PseI"/>
    <property type="match status" value="1"/>
</dbReference>
<dbReference type="InterPro" id="IPR013132">
    <property type="entry name" value="PseI/NeuA/B-like_N"/>
</dbReference>
<proteinExistence type="predicted"/>
<dbReference type="CDD" id="cd11615">
    <property type="entry name" value="SAF_NeuB_like"/>
    <property type="match status" value="1"/>
</dbReference>
<dbReference type="Gene3D" id="3.20.20.70">
    <property type="entry name" value="Aldolase class I"/>
    <property type="match status" value="1"/>
</dbReference>
<dbReference type="EMBL" id="JRPH02000047">
    <property type="protein sequence ID" value="TLE02463.1"/>
    <property type="molecule type" value="Genomic_DNA"/>
</dbReference>
<dbReference type="InterPro" id="IPR057736">
    <property type="entry name" value="SAF_PseI/NeuA/NeuB"/>
</dbReference>
<dbReference type="InterPro" id="IPR020030">
    <property type="entry name" value="Pseudaminic_synth_PseI"/>
</dbReference>
<dbReference type="Pfam" id="PF03102">
    <property type="entry name" value="NeuB"/>
    <property type="match status" value="1"/>
</dbReference>
<keyword evidence="3" id="KW-0808">Transferase</keyword>
<dbReference type="EC" id="2.5.1.97" evidence="1"/>
<evidence type="ECO:0000259" key="2">
    <source>
        <dbReference type="PROSITE" id="PS50844"/>
    </source>
</evidence>
<evidence type="ECO:0000313" key="3">
    <source>
        <dbReference type="EMBL" id="TLE02463.1"/>
    </source>
</evidence>
<dbReference type="GO" id="GO:0047444">
    <property type="term" value="F:N-acylneuraminate-9-phosphate synthase activity"/>
    <property type="evidence" value="ECO:0007669"/>
    <property type="project" value="TreeGrafter"/>
</dbReference>
<dbReference type="PANTHER" id="PTHR42966:SF2">
    <property type="entry name" value="PSEUDAMINIC ACID SYNTHASE"/>
    <property type="match status" value="1"/>
</dbReference>
<dbReference type="InterPro" id="IPR051690">
    <property type="entry name" value="PseI-like"/>
</dbReference>
<accession>A0A6D2C7B6</accession>
<dbReference type="AlphaFoldDB" id="A0A6D2C7B6"/>
<name>A0A6D2C7B6_9HELI</name>
<evidence type="ECO:0000313" key="4">
    <source>
        <dbReference type="Proteomes" id="UP000029870"/>
    </source>
</evidence>
<dbReference type="SUPFAM" id="SSF51269">
    <property type="entry name" value="AFP III-like domain"/>
    <property type="match status" value="1"/>
</dbReference>
<dbReference type="SMART" id="SM00858">
    <property type="entry name" value="SAF"/>
    <property type="match status" value="1"/>
</dbReference>
<sequence length="360" mass="40282">MQTPFIIAELSANHNQSLEVALKSVEAIAKTGANAIKVQTYKPSCLTLPYKNEYFRINDGLWKDSYLWELYEDAQMPWEWHKEIFSLAHTLGLESFSTPFSVEGVEFLENLNCPIYKIASFEVMHTPLLKAVAATKKPVILSLGIANDDEIKRALEILKDNESITLLYCISAYPATLSDAKLTNIQAIKEQWKHYNVKVGLSDHTLGISVPLMATLCGVSVIEKHFILDKNLGGVDSAFSLDVNEFSLMVNSVREICELAKDFYDTDSNLYDKEKGLLPIVKKHSCIESHIDSKEKKGRNFGRSLFVSKDVKAGEIISLENIACVRPCFGMSPLKLDSILGKTFSKDIKGGMPLLESYIE</sequence>
<dbReference type="GeneID" id="60656956"/>
<dbReference type="RefSeq" id="WP_004087532.1">
    <property type="nucleotide sequence ID" value="NZ_CAOUIW010000011.1"/>
</dbReference>
<comment type="caution">
    <text evidence="3">The sequence shown here is derived from an EMBL/GenBank/DDBJ whole genome shotgun (WGS) entry which is preliminary data.</text>
</comment>
<reference evidence="3 4" key="1">
    <citation type="journal article" date="2014" name="Genome Announc.">
        <title>Draft genome sequences of eight enterohepatic helicobacter species isolated from both laboratory and wild rodents.</title>
        <authorList>
            <person name="Sheh A."/>
            <person name="Shen Z."/>
            <person name="Fox J.G."/>
        </authorList>
    </citation>
    <scope>NUCLEOTIDE SEQUENCE [LARGE SCALE GENOMIC DNA]</scope>
    <source>
        <strain evidence="3 4">Missouri</strain>
    </source>
</reference>
<dbReference type="GO" id="GO:0016051">
    <property type="term" value="P:carbohydrate biosynthetic process"/>
    <property type="evidence" value="ECO:0007669"/>
    <property type="project" value="InterPro"/>
</dbReference>
<dbReference type="PROSITE" id="PS50844">
    <property type="entry name" value="AFP_LIKE"/>
    <property type="match status" value="1"/>
</dbReference>
<dbReference type="Pfam" id="PF08666">
    <property type="entry name" value="SAF"/>
    <property type="match status" value="1"/>
</dbReference>